<dbReference type="GO" id="GO:0004674">
    <property type="term" value="F:protein serine/threonine kinase activity"/>
    <property type="evidence" value="ECO:0007669"/>
    <property type="project" value="UniProtKB-KW"/>
</dbReference>
<evidence type="ECO:0000256" key="4">
    <source>
        <dbReference type="ARBA" id="ARBA00022741"/>
    </source>
</evidence>
<evidence type="ECO:0000256" key="8">
    <source>
        <dbReference type="ARBA" id="ARBA00048679"/>
    </source>
</evidence>
<sequence>MDELYLLLCSPAEDKMQSRATVLCGSVKALGRSIWDSLRAGGLILGDCPDAVGSNMGTKVYRICLGRCIKHLGSRTKGGLWLLGVVDLFFRWRSWTIQEKSSLLHKPLKASVEPHQPNQGEGEIPPPVAEDWMPAILCAPLTHPSGSSSSADVLHKEAHRNISITQPSGVNAMRWLRATESRNTPEAALSKRSAKRKAVADDRPVQKKRILDESAIFKAKYQQQQQLGQGGYGCVAIKRINTDNNLHLYKDGDGNQIPMEVIILRKLAAESEQRSAPIDLLDWYVVAQELILVLERPMPAILIKQLVDAAIDLGQKHIFHRDIKKEVERRGISRADRRHSQGGGAIEAGGEALTGPRGRREEAGARRMNVAYCSKTDHPTKHEYQS</sequence>
<keyword evidence="6" id="KW-0067">ATP-binding</keyword>
<evidence type="ECO:0000256" key="6">
    <source>
        <dbReference type="ARBA" id="ARBA00022840"/>
    </source>
</evidence>
<accession>A0A4Z2HTK1</accession>
<dbReference type="AlphaFoldDB" id="A0A4Z2HTK1"/>
<comment type="caution">
    <text evidence="10">The sequence shown here is derived from an EMBL/GenBank/DDBJ whole genome shotgun (WGS) entry which is preliminary data.</text>
</comment>
<keyword evidence="3" id="KW-0808">Transferase</keyword>
<dbReference type="Proteomes" id="UP000314294">
    <property type="component" value="Unassembled WGS sequence"/>
</dbReference>
<dbReference type="OrthoDB" id="8596411at2759"/>
<dbReference type="Gene3D" id="3.30.200.20">
    <property type="entry name" value="Phosphorylase Kinase, domain 1"/>
    <property type="match status" value="1"/>
</dbReference>
<proteinExistence type="predicted"/>
<dbReference type="EC" id="2.7.11.1" evidence="1"/>
<evidence type="ECO:0000256" key="7">
    <source>
        <dbReference type="ARBA" id="ARBA00047899"/>
    </source>
</evidence>
<feature type="region of interest" description="Disordered" evidence="9">
    <location>
        <begin position="181"/>
        <end position="204"/>
    </location>
</feature>
<evidence type="ECO:0000313" key="10">
    <source>
        <dbReference type="EMBL" id="TNN69088.1"/>
    </source>
</evidence>
<dbReference type="InterPro" id="IPR051138">
    <property type="entry name" value="PIM_Ser/Thr_kinase"/>
</dbReference>
<evidence type="ECO:0000256" key="1">
    <source>
        <dbReference type="ARBA" id="ARBA00012513"/>
    </source>
</evidence>
<dbReference type="InterPro" id="IPR011009">
    <property type="entry name" value="Kinase-like_dom_sf"/>
</dbReference>
<dbReference type="GO" id="GO:0005524">
    <property type="term" value="F:ATP binding"/>
    <property type="evidence" value="ECO:0007669"/>
    <property type="project" value="UniProtKB-KW"/>
</dbReference>
<comment type="catalytic activity">
    <reaction evidence="7">
        <text>L-threonyl-[protein] + ATP = O-phospho-L-threonyl-[protein] + ADP + H(+)</text>
        <dbReference type="Rhea" id="RHEA:46608"/>
        <dbReference type="Rhea" id="RHEA-COMP:11060"/>
        <dbReference type="Rhea" id="RHEA-COMP:11605"/>
        <dbReference type="ChEBI" id="CHEBI:15378"/>
        <dbReference type="ChEBI" id="CHEBI:30013"/>
        <dbReference type="ChEBI" id="CHEBI:30616"/>
        <dbReference type="ChEBI" id="CHEBI:61977"/>
        <dbReference type="ChEBI" id="CHEBI:456216"/>
        <dbReference type="EC" id="2.7.11.1"/>
    </reaction>
</comment>
<protein>
    <recommendedName>
        <fullName evidence="1">non-specific serine/threonine protein kinase</fullName>
        <ecNumber evidence="1">2.7.11.1</ecNumber>
    </recommendedName>
</protein>
<feature type="region of interest" description="Disordered" evidence="9">
    <location>
        <begin position="330"/>
        <end position="386"/>
    </location>
</feature>
<reference evidence="10 11" key="1">
    <citation type="submission" date="2019-03" db="EMBL/GenBank/DDBJ databases">
        <title>First draft genome of Liparis tanakae, snailfish: a comprehensive survey of snailfish specific genes.</title>
        <authorList>
            <person name="Kim W."/>
            <person name="Song I."/>
            <person name="Jeong J.-H."/>
            <person name="Kim D."/>
            <person name="Kim S."/>
            <person name="Ryu S."/>
            <person name="Song J.Y."/>
            <person name="Lee S.K."/>
        </authorList>
    </citation>
    <scope>NUCLEOTIDE SEQUENCE [LARGE SCALE GENOMIC DNA]</scope>
    <source>
        <tissue evidence="10">Muscle</tissue>
    </source>
</reference>
<comment type="catalytic activity">
    <reaction evidence="8">
        <text>L-seryl-[protein] + ATP = O-phospho-L-seryl-[protein] + ADP + H(+)</text>
        <dbReference type="Rhea" id="RHEA:17989"/>
        <dbReference type="Rhea" id="RHEA-COMP:9863"/>
        <dbReference type="Rhea" id="RHEA-COMP:11604"/>
        <dbReference type="ChEBI" id="CHEBI:15378"/>
        <dbReference type="ChEBI" id="CHEBI:29999"/>
        <dbReference type="ChEBI" id="CHEBI:30616"/>
        <dbReference type="ChEBI" id="CHEBI:83421"/>
        <dbReference type="ChEBI" id="CHEBI:456216"/>
        <dbReference type="EC" id="2.7.11.1"/>
    </reaction>
</comment>
<evidence type="ECO:0000256" key="9">
    <source>
        <dbReference type="SAM" id="MobiDB-lite"/>
    </source>
</evidence>
<keyword evidence="11" id="KW-1185">Reference proteome</keyword>
<gene>
    <name evidence="10" type="primary">prk-2</name>
    <name evidence="10" type="ORF">EYF80_020671</name>
</gene>
<dbReference type="PANTHER" id="PTHR22984">
    <property type="entry name" value="SERINE/THREONINE-PROTEIN KINASE PIM"/>
    <property type="match status" value="1"/>
</dbReference>
<organism evidence="10 11">
    <name type="scientific">Liparis tanakae</name>
    <name type="common">Tanaka's snailfish</name>
    <dbReference type="NCBI Taxonomy" id="230148"/>
    <lineage>
        <taxon>Eukaryota</taxon>
        <taxon>Metazoa</taxon>
        <taxon>Chordata</taxon>
        <taxon>Craniata</taxon>
        <taxon>Vertebrata</taxon>
        <taxon>Euteleostomi</taxon>
        <taxon>Actinopterygii</taxon>
        <taxon>Neopterygii</taxon>
        <taxon>Teleostei</taxon>
        <taxon>Neoteleostei</taxon>
        <taxon>Acanthomorphata</taxon>
        <taxon>Eupercaria</taxon>
        <taxon>Perciformes</taxon>
        <taxon>Cottioidei</taxon>
        <taxon>Cottales</taxon>
        <taxon>Liparidae</taxon>
        <taxon>Liparis</taxon>
    </lineage>
</organism>
<feature type="compositionally biased region" description="Basic and acidic residues" evidence="9">
    <location>
        <begin position="375"/>
        <end position="386"/>
    </location>
</feature>
<keyword evidence="4" id="KW-0547">Nucleotide-binding</keyword>
<evidence type="ECO:0000256" key="5">
    <source>
        <dbReference type="ARBA" id="ARBA00022777"/>
    </source>
</evidence>
<evidence type="ECO:0000256" key="3">
    <source>
        <dbReference type="ARBA" id="ARBA00022679"/>
    </source>
</evidence>
<evidence type="ECO:0000256" key="2">
    <source>
        <dbReference type="ARBA" id="ARBA00022527"/>
    </source>
</evidence>
<keyword evidence="5 10" id="KW-0418">Kinase</keyword>
<dbReference type="SUPFAM" id="SSF56112">
    <property type="entry name" value="Protein kinase-like (PK-like)"/>
    <property type="match status" value="1"/>
</dbReference>
<dbReference type="GO" id="GO:0043066">
    <property type="term" value="P:negative regulation of apoptotic process"/>
    <property type="evidence" value="ECO:0007669"/>
    <property type="project" value="TreeGrafter"/>
</dbReference>
<feature type="compositionally biased region" description="Basic and acidic residues" evidence="9">
    <location>
        <begin position="330"/>
        <end position="339"/>
    </location>
</feature>
<dbReference type="GO" id="GO:0007346">
    <property type="term" value="P:regulation of mitotic cell cycle"/>
    <property type="evidence" value="ECO:0007669"/>
    <property type="project" value="TreeGrafter"/>
</dbReference>
<dbReference type="PANTHER" id="PTHR22984:SF11">
    <property type="entry name" value="AURORA KINASE-RELATED"/>
    <property type="match status" value="1"/>
</dbReference>
<evidence type="ECO:0000313" key="11">
    <source>
        <dbReference type="Proteomes" id="UP000314294"/>
    </source>
</evidence>
<dbReference type="EMBL" id="SRLO01000180">
    <property type="protein sequence ID" value="TNN69088.1"/>
    <property type="molecule type" value="Genomic_DNA"/>
</dbReference>
<dbReference type="GO" id="GO:0005737">
    <property type="term" value="C:cytoplasm"/>
    <property type="evidence" value="ECO:0007669"/>
    <property type="project" value="TreeGrafter"/>
</dbReference>
<keyword evidence="2" id="KW-0723">Serine/threonine-protein kinase</keyword>
<name>A0A4Z2HTK1_9TELE</name>